<dbReference type="Gene3D" id="3.60.21.10">
    <property type="match status" value="1"/>
</dbReference>
<evidence type="ECO:0000313" key="2">
    <source>
        <dbReference type="EMBL" id="MDM7890682.1"/>
    </source>
</evidence>
<dbReference type="InterPro" id="IPR004843">
    <property type="entry name" value="Calcineurin-like_PHP"/>
</dbReference>
<sequence length="293" mass="31848">MPDGRSFDSAPIYRPAHAFDADSTEELILVAGDWHSDLIHITSVIPAVLDAHFPPHAARPTTMLHLGDFSIGSGSRGAKRFLRKAAELAAVRGFRILITPGNHDSWGRLDSRSDFAAGTPTQLAEQVWALPRGFRFRVGGRSVLSFGGAGSIRRPPEAEGRAWWPREMPTAAEVAASVLGGSADIVLTHEAPVGGTKRVDALLARRPLRNVEDDVYTGQGRQRITELWEGVRPQLLFHGHHHLQAEGHHGDGRSVYSLNQNQQAGNLIALRLSDLNVRWLAAPESPTTDLGSS</sequence>
<gene>
    <name evidence="2" type="ORF">QUG93_03195</name>
</gene>
<dbReference type="CDD" id="cd00838">
    <property type="entry name" value="MPP_superfamily"/>
    <property type="match status" value="1"/>
</dbReference>
<name>A0ABT7TM67_9MICO</name>
<proteinExistence type="predicted"/>
<feature type="domain" description="Calcineurin-like phosphoesterase" evidence="1">
    <location>
        <begin position="28"/>
        <end position="242"/>
    </location>
</feature>
<dbReference type="RefSeq" id="WP_289472188.1">
    <property type="nucleotide sequence ID" value="NZ_JAUCMN010000002.1"/>
</dbReference>
<organism evidence="2 3">
    <name type="scientific">Curtobacterium caseinilyticum</name>
    <dbReference type="NCBI Taxonomy" id="3055137"/>
    <lineage>
        <taxon>Bacteria</taxon>
        <taxon>Bacillati</taxon>
        <taxon>Actinomycetota</taxon>
        <taxon>Actinomycetes</taxon>
        <taxon>Micrococcales</taxon>
        <taxon>Microbacteriaceae</taxon>
        <taxon>Curtobacterium</taxon>
    </lineage>
</organism>
<evidence type="ECO:0000313" key="3">
    <source>
        <dbReference type="Proteomes" id="UP001236404"/>
    </source>
</evidence>
<dbReference type="Proteomes" id="UP001236404">
    <property type="component" value="Unassembled WGS sequence"/>
</dbReference>
<dbReference type="SUPFAM" id="SSF56300">
    <property type="entry name" value="Metallo-dependent phosphatases"/>
    <property type="match status" value="1"/>
</dbReference>
<dbReference type="EMBL" id="JAUCMN010000002">
    <property type="protein sequence ID" value="MDM7890682.1"/>
    <property type="molecule type" value="Genomic_DNA"/>
</dbReference>
<evidence type="ECO:0000259" key="1">
    <source>
        <dbReference type="Pfam" id="PF00149"/>
    </source>
</evidence>
<protein>
    <submittedName>
        <fullName evidence="2">Metallophosphoesterase</fullName>
    </submittedName>
</protein>
<comment type="caution">
    <text evidence="2">The sequence shown here is derived from an EMBL/GenBank/DDBJ whole genome shotgun (WGS) entry which is preliminary data.</text>
</comment>
<accession>A0ABT7TM67</accession>
<dbReference type="InterPro" id="IPR029052">
    <property type="entry name" value="Metallo-depent_PP-like"/>
</dbReference>
<reference evidence="2 3" key="1">
    <citation type="submission" date="2023-06" db="EMBL/GenBank/DDBJ databases">
        <authorList>
            <person name="Feng G."/>
            <person name="Li J."/>
            <person name="Zhu H."/>
        </authorList>
    </citation>
    <scope>NUCLEOTIDE SEQUENCE [LARGE SCALE GENOMIC DNA]</scope>
    <source>
        <strain evidence="2 3">RHCKG28</strain>
    </source>
</reference>
<dbReference type="Pfam" id="PF00149">
    <property type="entry name" value="Metallophos"/>
    <property type="match status" value="1"/>
</dbReference>
<keyword evidence="3" id="KW-1185">Reference proteome</keyword>